<accession>A0ABN8NHD0</accession>
<dbReference type="EMBL" id="CALNXK010000022">
    <property type="protein sequence ID" value="CAH3109522.1"/>
    <property type="molecule type" value="Genomic_DNA"/>
</dbReference>
<sequence length="422" mass="47438">MLPLRGPFKTLGKVLFVTIVILWLAVVICMFNYTEWSSMLLRMSRMVGDGTIRNIRTEHTNMITHGKFYFVFSYAEQLSMATRNLLALAALGSYSGHQVVVPFVKNSRFFGSSKMSSDTQTLELYYNLSALNNKLRSHGYSTLMSWETFQNVCRNKLDLLLYINYGNIAFHRGKKTKCSGNQRHQGFVKGFRVLKTICVDSGMLSSVEDFLKDVIKGNECVGIEDWTGNGTLTSYRALFPLPSNIHRPLDHKSISLFFNEKLMEIAQHFISKMLGSNYVSFHIRSEKILKSPNGTITTLVNCLKQLAAMTNRLGEYDTHKIFVATDFSPSGSQSFGISSARNNTTLLLNHLDGLLHNPVFFQPHVYNLLDSGAVAIVEMTILTSGRQLFLTGGGSFQAWIKNQFANRKHNGYGKVHAACTSK</sequence>
<organism evidence="5 6">
    <name type="scientific">Porites lobata</name>
    <dbReference type="NCBI Taxonomy" id="104759"/>
    <lineage>
        <taxon>Eukaryota</taxon>
        <taxon>Metazoa</taxon>
        <taxon>Cnidaria</taxon>
        <taxon>Anthozoa</taxon>
        <taxon>Hexacorallia</taxon>
        <taxon>Scleractinia</taxon>
        <taxon>Fungiina</taxon>
        <taxon>Poritidae</taxon>
        <taxon>Porites</taxon>
    </lineage>
</organism>
<evidence type="ECO:0000256" key="3">
    <source>
        <dbReference type="ARBA" id="ARBA00023277"/>
    </source>
</evidence>
<keyword evidence="3" id="KW-0119">Carbohydrate metabolism</keyword>
<dbReference type="Proteomes" id="UP001159405">
    <property type="component" value="Unassembled WGS sequence"/>
</dbReference>
<keyword evidence="2" id="KW-0294">Fucose metabolism</keyword>
<name>A0ABN8NHD0_9CNID</name>
<evidence type="ECO:0000256" key="4">
    <source>
        <dbReference type="SAM" id="Phobius"/>
    </source>
</evidence>
<keyword evidence="6" id="KW-1185">Reference proteome</keyword>
<feature type="transmembrane region" description="Helical" evidence="4">
    <location>
        <begin position="12"/>
        <end position="33"/>
    </location>
</feature>
<dbReference type="PANTHER" id="PTHR13398:SF0">
    <property type="entry name" value="GDP-FUCOSE PROTEIN O-FUCOSYLTRANSFERASE 2"/>
    <property type="match status" value="1"/>
</dbReference>
<keyword evidence="4" id="KW-0472">Membrane</keyword>
<evidence type="ECO:0000256" key="1">
    <source>
        <dbReference type="ARBA" id="ARBA00022679"/>
    </source>
</evidence>
<keyword evidence="4" id="KW-1133">Transmembrane helix</keyword>
<dbReference type="Gene3D" id="3.40.50.11350">
    <property type="match status" value="1"/>
</dbReference>
<evidence type="ECO:0000256" key="2">
    <source>
        <dbReference type="ARBA" id="ARBA00023253"/>
    </source>
</evidence>
<comment type="caution">
    <text evidence="5">The sequence shown here is derived from an EMBL/GenBank/DDBJ whole genome shotgun (WGS) entry which is preliminary data.</text>
</comment>
<keyword evidence="4" id="KW-0812">Transmembrane</keyword>
<protein>
    <recommendedName>
        <fullName evidence="7">O-fucosyltransferase family protein</fullName>
    </recommendedName>
</protein>
<evidence type="ECO:0000313" key="6">
    <source>
        <dbReference type="Proteomes" id="UP001159405"/>
    </source>
</evidence>
<gene>
    <name evidence="5" type="ORF">PLOB_00018900</name>
</gene>
<evidence type="ECO:0008006" key="7">
    <source>
        <dbReference type="Google" id="ProtNLM"/>
    </source>
</evidence>
<reference evidence="5 6" key="1">
    <citation type="submission" date="2022-05" db="EMBL/GenBank/DDBJ databases">
        <authorList>
            <consortium name="Genoscope - CEA"/>
            <person name="William W."/>
        </authorList>
    </citation>
    <scope>NUCLEOTIDE SEQUENCE [LARGE SCALE GENOMIC DNA]</scope>
</reference>
<dbReference type="InterPro" id="IPR045130">
    <property type="entry name" value="OFUT2-like"/>
</dbReference>
<evidence type="ECO:0000313" key="5">
    <source>
        <dbReference type="EMBL" id="CAH3109522.1"/>
    </source>
</evidence>
<keyword evidence="1" id="KW-0808">Transferase</keyword>
<proteinExistence type="predicted"/>
<dbReference type="PANTHER" id="PTHR13398">
    <property type="entry name" value="GDP-FUCOSE PROTEIN O-FUCOSYLTRANSFERASE 2"/>
    <property type="match status" value="1"/>
</dbReference>